<comment type="caution">
    <text evidence="2">The sequence shown here is derived from an EMBL/GenBank/DDBJ whole genome shotgun (WGS) entry which is preliminary data.</text>
</comment>
<protein>
    <submittedName>
        <fullName evidence="2">Uncharacterized protein</fullName>
    </submittedName>
</protein>
<evidence type="ECO:0000313" key="2">
    <source>
        <dbReference type="EMBL" id="MDC0667668.1"/>
    </source>
</evidence>
<keyword evidence="3" id="KW-1185">Reference proteome</keyword>
<feature type="compositionally biased region" description="Basic and acidic residues" evidence="1">
    <location>
        <begin position="144"/>
        <end position="158"/>
    </location>
</feature>
<gene>
    <name evidence="2" type="ORF">POL58_07970</name>
</gene>
<feature type="region of interest" description="Disordered" evidence="1">
    <location>
        <begin position="144"/>
        <end position="190"/>
    </location>
</feature>
<dbReference type="Proteomes" id="UP001217838">
    <property type="component" value="Unassembled WGS sequence"/>
</dbReference>
<name>A0ABT5B1Q0_9BACT</name>
<sequence>MAWFYLVDGSVRFPDADGPKVWRDTPIRTWRGKGKVTVSDVLGWTGREALVDESAPASERNAYFFDAAADGPVLTIRGFLHRDDADAVTALLDVAAELDARGKVLLHHVFDRASSIRVDVEKGAATVREGNVRMPGDVIEAIERESTARAKRLGDKKAAPQPKKKTAAKKTAAKKTTATKTAAKKKTSRG</sequence>
<evidence type="ECO:0000313" key="3">
    <source>
        <dbReference type="Proteomes" id="UP001217838"/>
    </source>
</evidence>
<organism evidence="2 3">
    <name type="scientific">Nannocystis radixulma</name>
    <dbReference type="NCBI Taxonomy" id="2995305"/>
    <lineage>
        <taxon>Bacteria</taxon>
        <taxon>Pseudomonadati</taxon>
        <taxon>Myxococcota</taxon>
        <taxon>Polyangia</taxon>
        <taxon>Nannocystales</taxon>
        <taxon>Nannocystaceae</taxon>
        <taxon>Nannocystis</taxon>
    </lineage>
</organism>
<feature type="compositionally biased region" description="Basic residues" evidence="1">
    <location>
        <begin position="162"/>
        <end position="173"/>
    </location>
</feature>
<dbReference type="EMBL" id="JAQNDN010000002">
    <property type="protein sequence ID" value="MDC0667668.1"/>
    <property type="molecule type" value="Genomic_DNA"/>
</dbReference>
<proteinExistence type="predicted"/>
<accession>A0ABT5B1Q0</accession>
<reference evidence="2 3" key="1">
    <citation type="submission" date="2022-11" db="EMBL/GenBank/DDBJ databases">
        <title>Minimal conservation of predation-associated metabolite biosynthetic gene clusters underscores biosynthetic potential of Myxococcota including descriptions for ten novel species: Archangium lansinium sp. nov., Myxococcus landrumus sp. nov., Nannocystis bai.</title>
        <authorList>
            <person name="Ahearne A."/>
            <person name="Stevens C."/>
            <person name="Dowd S."/>
        </authorList>
    </citation>
    <scope>NUCLEOTIDE SEQUENCE [LARGE SCALE GENOMIC DNA]</scope>
    <source>
        <strain evidence="2 3">NCELM</strain>
    </source>
</reference>
<dbReference type="RefSeq" id="WP_271995912.1">
    <property type="nucleotide sequence ID" value="NZ_JAQNDN010000002.1"/>
</dbReference>
<evidence type="ECO:0000256" key="1">
    <source>
        <dbReference type="SAM" id="MobiDB-lite"/>
    </source>
</evidence>